<feature type="region of interest" description="Disordered" evidence="1">
    <location>
        <begin position="25"/>
        <end position="85"/>
    </location>
</feature>
<dbReference type="EMBL" id="PVNK01000270">
    <property type="protein sequence ID" value="PRP90715.1"/>
    <property type="molecule type" value="Genomic_DNA"/>
</dbReference>
<comment type="caution">
    <text evidence="2">The sequence shown here is derived from an EMBL/GenBank/DDBJ whole genome shotgun (WGS) entry which is preliminary data.</text>
</comment>
<feature type="compositionally biased region" description="Acidic residues" evidence="1">
    <location>
        <begin position="40"/>
        <end position="79"/>
    </location>
</feature>
<organism evidence="2 3">
    <name type="scientific">Enhygromyxa salina</name>
    <dbReference type="NCBI Taxonomy" id="215803"/>
    <lineage>
        <taxon>Bacteria</taxon>
        <taxon>Pseudomonadati</taxon>
        <taxon>Myxococcota</taxon>
        <taxon>Polyangia</taxon>
        <taxon>Nannocystales</taxon>
        <taxon>Nannocystaceae</taxon>
        <taxon>Enhygromyxa</taxon>
    </lineage>
</organism>
<keyword evidence="3" id="KW-1185">Reference proteome</keyword>
<accession>A0A2S9XCY2</accession>
<protein>
    <submittedName>
        <fullName evidence="2">Neutral/alkaline non-lysosomal ceramidase</fullName>
    </submittedName>
</protein>
<dbReference type="Gene3D" id="2.60.40.2300">
    <property type="entry name" value="Neutral/alkaline non-lysosomal ceramidase, C-terminal domain"/>
    <property type="match status" value="1"/>
</dbReference>
<dbReference type="InterPro" id="IPR038445">
    <property type="entry name" value="NCDase_C_sf"/>
</dbReference>
<dbReference type="AlphaFoldDB" id="A0A2S9XCY2"/>
<evidence type="ECO:0000256" key="1">
    <source>
        <dbReference type="SAM" id="MobiDB-lite"/>
    </source>
</evidence>
<feature type="compositionally biased region" description="Low complexity" evidence="1">
    <location>
        <begin position="25"/>
        <end position="35"/>
    </location>
</feature>
<reference evidence="2 3" key="1">
    <citation type="submission" date="2018-03" db="EMBL/GenBank/DDBJ databases">
        <title>Draft Genome Sequences of the Obligatory Marine Myxobacteria Enhygromyxa salina SWB005.</title>
        <authorList>
            <person name="Poehlein A."/>
            <person name="Moghaddam J.A."/>
            <person name="Harms H."/>
            <person name="Alanjari M."/>
            <person name="Koenig G.M."/>
            <person name="Daniel R."/>
            <person name="Schaeberle T.F."/>
        </authorList>
    </citation>
    <scope>NUCLEOTIDE SEQUENCE [LARGE SCALE GENOMIC DNA]</scope>
    <source>
        <strain evidence="2 3">SWB005</strain>
    </source>
</reference>
<evidence type="ECO:0000313" key="2">
    <source>
        <dbReference type="EMBL" id="PRP90715.1"/>
    </source>
</evidence>
<sequence length="835" mass="90136">MDLSSLCFVVLPCLALVGCGDDAVSASEESTTTETGAGDGDGDGDPGDGDGDPGDGDGDPGDGDGDPGDGDGDPGDGDGDQPATPLQAGVAMRYLEYPVGISLAGFGGRVGGTNTAWSGLFYGTRGFYGYPTIKAMVMESEEGEQVVLMKTPMMSAESGVTDATAAKYEELYGEDLRGRILWGATHSHHAHGRYWRLPDIFGAVGTDTADEEVIDLLATEFAMTIKAAMDDLGDAEWGYTAIEDWDPMDKVYGDRRGGNNPIYGKDPTLTVFGLRRPDGTPMAAMFNFGMHGISVAYENELLTEDAPGAVELEFEQYFFEQTGEPIFGMIAQAGGGDSSPRGGFLNHGPATQRTELIGMVAAPVIFDAYQNLEWDDDPEIVVQSQRVDLTYDKFGYDENGEFSGTVLNVIPIDYTWGGWQCTGVAEDDDLETSMEGKDKQCIPVDTLLFGDVPHGEIHQTYLSVAKIGPLFMMTIPGEPAYSIIKYARDQFATLRSSDPIDLMVWGYSQDHLLYFTAPDDWYQGGYEAEMSLWGPFGGTFMVDTNLAMIEDILAGQVGPALVEETPSLAEPGGFSARAYELSQNHGAVVTNVETMQQRLDLVRFGFGGGDPSVGAPNVRVQVDDGQGNFVDVPHPAGWAGRAYDNSRNEMITHYEPTPAPNGEVAASRAHEWYVDWEIPADWPAGEYRMIASGPYWDGANIQTYEAISTVFMVEQSDAAALVANLADPATLYLTLVLPTVDEVKDGTWPIRGWRLHDAWHTPDQGIHVRAPISLEFIVDGMATGEVWEASYDPVEDAYVFDFAQTGLDPDANLEVDAWLSADLEPSIVTTAITGP</sequence>
<name>A0A2S9XCY2_9BACT</name>
<proteinExistence type="predicted"/>
<evidence type="ECO:0000313" key="3">
    <source>
        <dbReference type="Proteomes" id="UP000237968"/>
    </source>
</evidence>
<dbReference type="Proteomes" id="UP000237968">
    <property type="component" value="Unassembled WGS sequence"/>
</dbReference>
<gene>
    <name evidence="2" type="ORF">ENSA5_62290</name>
</gene>